<feature type="short sequence motif" description="'HIGH' region" evidence="11">
    <location>
        <begin position="132"/>
        <end position="142"/>
    </location>
</feature>
<evidence type="ECO:0000259" key="14">
    <source>
        <dbReference type="SMART" id="SM01016"/>
    </source>
</evidence>
<dbReference type="Proteomes" id="UP000214747">
    <property type="component" value="Unassembled WGS sequence"/>
</dbReference>
<evidence type="ECO:0000313" key="16">
    <source>
        <dbReference type="Proteomes" id="UP000214747"/>
    </source>
</evidence>
<evidence type="ECO:0000256" key="9">
    <source>
        <dbReference type="ARBA" id="ARBA00023146"/>
    </source>
</evidence>
<dbReference type="PRINTS" id="PR01038">
    <property type="entry name" value="TRNASYNTHARG"/>
</dbReference>
<evidence type="ECO:0000256" key="10">
    <source>
        <dbReference type="ARBA" id="ARBA00049339"/>
    </source>
</evidence>
<keyword evidence="8 11" id="KW-0648">Protein biosynthesis</keyword>
<dbReference type="InterPro" id="IPR035684">
    <property type="entry name" value="ArgRS_core"/>
</dbReference>
<dbReference type="CDD" id="cd07956">
    <property type="entry name" value="Anticodon_Ia_Arg"/>
    <property type="match status" value="1"/>
</dbReference>
<dbReference type="InterPro" id="IPR009080">
    <property type="entry name" value="tRNAsynth_Ia_anticodon-bd"/>
</dbReference>
<dbReference type="GO" id="GO:0005737">
    <property type="term" value="C:cytoplasm"/>
    <property type="evidence" value="ECO:0007669"/>
    <property type="project" value="UniProtKB-SubCell"/>
</dbReference>
<dbReference type="GO" id="GO:0006420">
    <property type="term" value="P:arginyl-tRNA aminoacylation"/>
    <property type="evidence" value="ECO:0007669"/>
    <property type="project" value="UniProtKB-UniRule"/>
</dbReference>
<keyword evidence="16" id="KW-1185">Reference proteome</keyword>
<dbReference type="Gene3D" id="3.30.1360.70">
    <property type="entry name" value="Arginyl tRNA synthetase N-terminal domain"/>
    <property type="match status" value="1"/>
</dbReference>
<evidence type="ECO:0000256" key="3">
    <source>
        <dbReference type="ARBA" id="ARBA00011245"/>
    </source>
</evidence>
<feature type="domain" description="Arginyl tRNA synthetase N-terminal" evidence="14">
    <location>
        <begin position="7"/>
        <end position="95"/>
    </location>
</feature>
<dbReference type="GO" id="GO:0005524">
    <property type="term" value="F:ATP binding"/>
    <property type="evidence" value="ECO:0007669"/>
    <property type="project" value="UniProtKB-UniRule"/>
</dbReference>
<dbReference type="Pfam" id="PF03485">
    <property type="entry name" value="Arg_tRNA_synt_N"/>
    <property type="match status" value="1"/>
</dbReference>
<evidence type="ECO:0000256" key="11">
    <source>
        <dbReference type="HAMAP-Rule" id="MF_00123"/>
    </source>
</evidence>
<dbReference type="SUPFAM" id="SSF55190">
    <property type="entry name" value="Arginyl-tRNA synthetase (ArgRS), N-terminal 'additional' domain"/>
    <property type="match status" value="1"/>
</dbReference>
<evidence type="ECO:0000256" key="8">
    <source>
        <dbReference type="ARBA" id="ARBA00022917"/>
    </source>
</evidence>
<dbReference type="PROSITE" id="PS00178">
    <property type="entry name" value="AA_TRNA_LIGASE_I"/>
    <property type="match status" value="1"/>
</dbReference>
<dbReference type="AlphaFoldDB" id="A0A225SVR0"/>
<name>A0A225SVR0_9BURK</name>
<dbReference type="PANTHER" id="PTHR11956">
    <property type="entry name" value="ARGINYL-TRNA SYNTHETASE"/>
    <property type="match status" value="1"/>
</dbReference>
<dbReference type="GO" id="GO:0004814">
    <property type="term" value="F:arginine-tRNA ligase activity"/>
    <property type="evidence" value="ECO:0007669"/>
    <property type="project" value="UniProtKB-UniRule"/>
</dbReference>
<evidence type="ECO:0000256" key="7">
    <source>
        <dbReference type="ARBA" id="ARBA00022840"/>
    </source>
</evidence>
<evidence type="ECO:0000313" key="15">
    <source>
        <dbReference type="EMBL" id="OWY34789.1"/>
    </source>
</evidence>
<evidence type="ECO:0000256" key="5">
    <source>
        <dbReference type="ARBA" id="ARBA00022598"/>
    </source>
</evidence>
<dbReference type="CDD" id="cd00671">
    <property type="entry name" value="ArgRS_core"/>
    <property type="match status" value="1"/>
</dbReference>
<comment type="caution">
    <text evidence="15">The sequence shown here is derived from an EMBL/GenBank/DDBJ whole genome shotgun (WGS) entry which is preliminary data.</text>
</comment>
<dbReference type="SUPFAM" id="SSF52374">
    <property type="entry name" value="Nucleotidylyl transferase"/>
    <property type="match status" value="1"/>
</dbReference>
<dbReference type="InterPro" id="IPR008909">
    <property type="entry name" value="DALR_anticod-bd"/>
</dbReference>
<dbReference type="SMART" id="SM01016">
    <property type="entry name" value="Arg_tRNA_synt_N"/>
    <property type="match status" value="1"/>
</dbReference>
<dbReference type="Gene3D" id="1.10.730.10">
    <property type="entry name" value="Isoleucyl-tRNA Synthetase, Domain 1"/>
    <property type="match status" value="1"/>
</dbReference>
<evidence type="ECO:0000256" key="2">
    <source>
        <dbReference type="ARBA" id="ARBA00005594"/>
    </source>
</evidence>
<dbReference type="InterPro" id="IPR036695">
    <property type="entry name" value="Arg-tRNA-synth_N_sf"/>
</dbReference>
<dbReference type="InterPro" id="IPR005148">
    <property type="entry name" value="Arg-tRNA-synth_N"/>
</dbReference>
<protein>
    <recommendedName>
        <fullName evidence="11">Arginine--tRNA ligase</fullName>
        <ecNumber evidence="11">6.1.1.19</ecNumber>
    </recommendedName>
    <alternativeName>
        <fullName evidence="11">Arginyl-tRNA synthetase</fullName>
        <shortName evidence="11">ArgRS</shortName>
    </alternativeName>
</protein>
<dbReference type="InterPro" id="IPR001278">
    <property type="entry name" value="Arg-tRNA-ligase"/>
</dbReference>
<sequence length="577" mass="62777">MLAQQKQRISDLFSSALQPLLADSGLTPTITLERPRDASHGDIACNIAMQLAKPLKKNPRELAQAIVAAVMADPAREGLVESVEIAGPGFINLRVAAAAKQAVVKVIHEQGEAFGRGSLGAGKKVLVEFVSANPTGPLHVGHGRQGALGDALSSLLEAQGYDVLREFYYNDAGVQIATLATSVQARARGFKPGDAEWPESAYNGDYIADIARDFLDKKTVSASDGEPVTGSGDVEDMDSIRRFAVAYLRHEQDLDLQAFGVKFDNYYLESSLYADGKVAAAVDALIAAGKTYEQDGALWLRTTDYGDDKDRVMKKTDGTYTYFVPDVAYHINKWQRGYGKVINIQGSDHHGTIARVRAGLQAAGVGIPQGYPDYVLHKMVTVMRNGEEVKISKRAGSYVTLRDLIEWSAGEAVEGQERDLTRGRDAVRFFLISRKADTEFVFDVDLALAQSDENPVYYVQYAHARICTVLGKSGVDEEALKTTADLSLLTAPREASLLAKLAEYPDMLAHALQELGPHQVAFYLRDLAGELHSYYNAERVLVDDVPTRSARLALLSATRQVLRNGLALLGVSAPARM</sequence>
<comment type="subcellular location">
    <subcellularLocation>
        <location evidence="1 11">Cytoplasm</location>
    </subcellularLocation>
</comment>
<keyword evidence="5 11" id="KW-0436">Ligase</keyword>
<dbReference type="HAMAP" id="MF_00123">
    <property type="entry name" value="Arg_tRNA_synth"/>
    <property type="match status" value="1"/>
</dbReference>
<dbReference type="InterPro" id="IPR014729">
    <property type="entry name" value="Rossmann-like_a/b/a_fold"/>
</dbReference>
<proteinExistence type="inferred from homology"/>
<evidence type="ECO:0000256" key="12">
    <source>
        <dbReference type="RuleBase" id="RU363038"/>
    </source>
</evidence>
<organism evidence="15 16">
    <name type="scientific">Herbaspirillum aquaticum</name>
    <dbReference type="NCBI Taxonomy" id="568783"/>
    <lineage>
        <taxon>Bacteria</taxon>
        <taxon>Pseudomonadati</taxon>
        <taxon>Pseudomonadota</taxon>
        <taxon>Betaproteobacteria</taxon>
        <taxon>Burkholderiales</taxon>
        <taxon>Oxalobacteraceae</taxon>
        <taxon>Herbaspirillum</taxon>
    </lineage>
</organism>
<evidence type="ECO:0000256" key="4">
    <source>
        <dbReference type="ARBA" id="ARBA00022490"/>
    </source>
</evidence>
<dbReference type="SUPFAM" id="SSF47323">
    <property type="entry name" value="Anticodon-binding domain of a subclass of class I aminoacyl-tRNA synthetases"/>
    <property type="match status" value="1"/>
</dbReference>
<dbReference type="Pfam" id="PF00750">
    <property type="entry name" value="tRNA-synt_1d"/>
    <property type="match status" value="1"/>
</dbReference>
<dbReference type="EC" id="6.1.1.19" evidence="11"/>
<dbReference type="Pfam" id="PF05746">
    <property type="entry name" value="DALR_1"/>
    <property type="match status" value="1"/>
</dbReference>
<evidence type="ECO:0000259" key="13">
    <source>
        <dbReference type="SMART" id="SM00836"/>
    </source>
</evidence>
<dbReference type="InterPro" id="IPR001412">
    <property type="entry name" value="aa-tRNA-synth_I_CS"/>
</dbReference>
<dbReference type="Gene3D" id="3.40.50.620">
    <property type="entry name" value="HUPs"/>
    <property type="match status" value="1"/>
</dbReference>
<keyword evidence="9 11" id="KW-0030">Aminoacyl-tRNA synthetase</keyword>
<keyword evidence="7 11" id="KW-0067">ATP-binding</keyword>
<comment type="catalytic activity">
    <reaction evidence="10 11">
        <text>tRNA(Arg) + L-arginine + ATP = L-arginyl-tRNA(Arg) + AMP + diphosphate</text>
        <dbReference type="Rhea" id="RHEA:20301"/>
        <dbReference type="Rhea" id="RHEA-COMP:9658"/>
        <dbReference type="Rhea" id="RHEA-COMP:9673"/>
        <dbReference type="ChEBI" id="CHEBI:30616"/>
        <dbReference type="ChEBI" id="CHEBI:32682"/>
        <dbReference type="ChEBI" id="CHEBI:33019"/>
        <dbReference type="ChEBI" id="CHEBI:78442"/>
        <dbReference type="ChEBI" id="CHEBI:78513"/>
        <dbReference type="ChEBI" id="CHEBI:456215"/>
        <dbReference type="EC" id="6.1.1.19"/>
    </reaction>
</comment>
<evidence type="ECO:0000256" key="1">
    <source>
        <dbReference type="ARBA" id="ARBA00004496"/>
    </source>
</evidence>
<gene>
    <name evidence="11" type="primary">argS</name>
    <name evidence="15" type="ORF">CEJ45_10875</name>
</gene>
<dbReference type="RefSeq" id="WP_088755137.1">
    <property type="nucleotide sequence ID" value="NZ_NJGV01000008.1"/>
</dbReference>
<accession>A0A225SVR0</accession>
<dbReference type="EMBL" id="NJGV01000008">
    <property type="protein sequence ID" value="OWY34789.1"/>
    <property type="molecule type" value="Genomic_DNA"/>
</dbReference>
<keyword evidence="6 11" id="KW-0547">Nucleotide-binding</keyword>
<comment type="subunit">
    <text evidence="3 11">Monomer.</text>
</comment>
<evidence type="ECO:0000256" key="6">
    <source>
        <dbReference type="ARBA" id="ARBA00022741"/>
    </source>
</evidence>
<dbReference type="FunFam" id="3.40.50.620:FF:000062">
    <property type="entry name" value="Arginine--tRNA ligase"/>
    <property type="match status" value="1"/>
</dbReference>
<reference evidence="15 16" key="1">
    <citation type="journal article" date="2010" name="Int. J. Syst. Evol. Microbiol.">
        <title>Reclassification of Herbaspirillum putei as a later heterotypic synonym of Herbaspirillum huttiense, with the description of H. huttiense subsp. huttiense subsp. nov. and H. huttiense subsp. putei subsp. nov., comb. nov., and description of Herbaspirillum aquaticum sp. nov.</title>
        <authorList>
            <person name="Dobritsa A.P."/>
            <person name="Reddy M.C."/>
            <person name="Samadpour M."/>
        </authorList>
    </citation>
    <scope>NUCLEOTIDE SEQUENCE [LARGE SCALE GENOMIC DNA]</scope>
    <source>
        <strain evidence="15 16">IEH 4430</strain>
    </source>
</reference>
<dbReference type="SMART" id="SM00836">
    <property type="entry name" value="DALR_1"/>
    <property type="match status" value="1"/>
</dbReference>
<dbReference type="PANTHER" id="PTHR11956:SF5">
    <property type="entry name" value="ARGININE--TRNA LIGASE, CYTOPLASMIC"/>
    <property type="match status" value="1"/>
</dbReference>
<dbReference type="NCBIfam" id="TIGR00456">
    <property type="entry name" value="argS"/>
    <property type="match status" value="1"/>
</dbReference>
<feature type="domain" description="DALR anticodon binding" evidence="13">
    <location>
        <begin position="459"/>
        <end position="577"/>
    </location>
</feature>
<keyword evidence="4 11" id="KW-0963">Cytoplasm</keyword>
<dbReference type="FunFam" id="1.10.730.10:FF:000008">
    <property type="entry name" value="Arginine--tRNA ligase"/>
    <property type="match status" value="1"/>
</dbReference>
<comment type="similarity">
    <text evidence="2 11 12">Belongs to the class-I aminoacyl-tRNA synthetase family.</text>
</comment>